<dbReference type="Proteomes" id="UP000298030">
    <property type="component" value="Unassembled WGS sequence"/>
</dbReference>
<sequence length="224" mass="25197">MAFQSPPRTQFADPAIVMSHFIQQIKTQHLRTPTQEPIMLYFNFKTKGLVEYGCCLCAFLEGHEYMEAEIGIVEVGGVDGEKESILYGEYVAICTKRRCGFFLCLEWFYYVPHLREEVHCLRGLNSVDPEEFKAVKAKVVANVMLGVSEEGKISRPYPESGGNEDDGETSGTEDSDDLGPLAARTSDMEKWPSPYNSMFDAISRINGPQRAQEPQTIVFGLKVY</sequence>
<feature type="region of interest" description="Disordered" evidence="1">
    <location>
        <begin position="152"/>
        <end position="192"/>
    </location>
</feature>
<accession>A0A4Y7S8F5</accession>
<dbReference type="AlphaFoldDB" id="A0A4Y7S8F5"/>
<dbReference type="EMBL" id="QPFP01000301">
    <property type="protein sequence ID" value="TEB17636.1"/>
    <property type="molecule type" value="Genomic_DNA"/>
</dbReference>
<protein>
    <submittedName>
        <fullName evidence="2">Uncharacterized protein</fullName>
    </submittedName>
</protein>
<name>A0A4Y7S8F5_COPMI</name>
<evidence type="ECO:0000313" key="2">
    <source>
        <dbReference type="EMBL" id="TEB17636.1"/>
    </source>
</evidence>
<comment type="caution">
    <text evidence="2">The sequence shown here is derived from an EMBL/GenBank/DDBJ whole genome shotgun (WGS) entry which is preliminary data.</text>
</comment>
<evidence type="ECO:0000313" key="3">
    <source>
        <dbReference type="Proteomes" id="UP000298030"/>
    </source>
</evidence>
<reference evidence="2 3" key="1">
    <citation type="journal article" date="2019" name="Nat. Ecol. Evol.">
        <title>Megaphylogeny resolves global patterns of mushroom evolution.</title>
        <authorList>
            <person name="Varga T."/>
            <person name="Krizsan K."/>
            <person name="Foldi C."/>
            <person name="Dima B."/>
            <person name="Sanchez-Garcia M."/>
            <person name="Sanchez-Ramirez S."/>
            <person name="Szollosi G.J."/>
            <person name="Szarkandi J.G."/>
            <person name="Papp V."/>
            <person name="Albert L."/>
            <person name="Andreopoulos W."/>
            <person name="Angelini C."/>
            <person name="Antonin V."/>
            <person name="Barry K.W."/>
            <person name="Bougher N.L."/>
            <person name="Buchanan P."/>
            <person name="Buyck B."/>
            <person name="Bense V."/>
            <person name="Catcheside P."/>
            <person name="Chovatia M."/>
            <person name="Cooper J."/>
            <person name="Damon W."/>
            <person name="Desjardin D."/>
            <person name="Finy P."/>
            <person name="Geml J."/>
            <person name="Haridas S."/>
            <person name="Hughes K."/>
            <person name="Justo A."/>
            <person name="Karasinski D."/>
            <person name="Kautmanova I."/>
            <person name="Kiss B."/>
            <person name="Kocsube S."/>
            <person name="Kotiranta H."/>
            <person name="LaButti K.M."/>
            <person name="Lechner B.E."/>
            <person name="Liimatainen K."/>
            <person name="Lipzen A."/>
            <person name="Lukacs Z."/>
            <person name="Mihaltcheva S."/>
            <person name="Morgado L.N."/>
            <person name="Niskanen T."/>
            <person name="Noordeloos M.E."/>
            <person name="Ohm R.A."/>
            <person name="Ortiz-Santana B."/>
            <person name="Ovrebo C."/>
            <person name="Racz N."/>
            <person name="Riley R."/>
            <person name="Savchenko A."/>
            <person name="Shiryaev A."/>
            <person name="Soop K."/>
            <person name="Spirin V."/>
            <person name="Szebenyi C."/>
            <person name="Tomsovsky M."/>
            <person name="Tulloss R.E."/>
            <person name="Uehling J."/>
            <person name="Grigoriev I.V."/>
            <person name="Vagvolgyi C."/>
            <person name="Papp T."/>
            <person name="Martin F.M."/>
            <person name="Miettinen O."/>
            <person name="Hibbett D.S."/>
            <person name="Nagy L.G."/>
        </authorList>
    </citation>
    <scope>NUCLEOTIDE SEQUENCE [LARGE SCALE GENOMIC DNA]</scope>
    <source>
        <strain evidence="2 3">FP101781</strain>
    </source>
</reference>
<feature type="compositionally biased region" description="Acidic residues" evidence="1">
    <location>
        <begin position="162"/>
        <end position="177"/>
    </location>
</feature>
<evidence type="ECO:0000256" key="1">
    <source>
        <dbReference type="SAM" id="MobiDB-lite"/>
    </source>
</evidence>
<proteinExistence type="predicted"/>
<keyword evidence="3" id="KW-1185">Reference proteome</keyword>
<organism evidence="2 3">
    <name type="scientific">Coprinellus micaceus</name>
    <name type="common">Glistening ink-cap mushroom</name>
    <name type="synonym">Coprinus micaceus</name>
    <dbReference type="NCBI Taxonomy" id="71717"/>
    <lineage>
        <taxon>Eukaryota</taxon>
        <taxon>Fungi</taxon>
        <taxon>Dikarya</taxon>
        <taxon>Basidiomycota</taxon>
        <taxon>Agaricomycotina</taxon>
        <taxon>Agaricomycetes</taxon>
        <taxon>Agaricomycetidae</taxon>
        <taxon>Agaricales</taxon>
        <taxon>Agaricineae</taxon>
        <taxon>Psathyrellaceae</taxon>
        <taxon>Coprinellus</taxon>
    </lineage>
</organism>
<gene>
    <name evidence="2" type="ORF">FA13DRAFT_1720562</name>
</gene>